<keyword evidence="5 7" id="KW-1133">Transmembrane helix</keyword>
<dbReference type="InParanoid" id="A0A543B3Q1"/>
<keyword evidence="4 7" id="KW-0812">Transmembrane</keyword>
<feature type="transmembrane region" description="Helical" evidence="7">
    <location>
        <begin position="110"/>
        <end position="132"/>
    </location>
</feature>
<feature type="transmembrane region" description="Helical" evidence="7">
    <location>
        <begin position="333"/>
        <end position="352"/>
    </location>
</feature>
<feature type="transmembrane region" description="Helical" evidence="7">
    <location>
        <begin position="168"/>
        <end position="191"/>
    </location>
</feature>
<evidence type="ECO:0000256" key="6">
    <source>
        <dbReference type="ARBA" id="ARBA00023136"/>
    </source>
</evidence>
<accession>A0A543B3Q1</accession>
<keyword evidence="6 7" id="KW-0472">Membrane</keyword>
<feature type="transmembrane region" description="Helical" evidence="7">
    <location>
        <begin position="52"/>
        <end position="74"/>
    </location>
</feature>
<feature type="transmembrane region" description="Helical" evidence="7">
    <location>
        <begin position="358"/>
        <end position="378"/>
    </location>
</feature>
<dbReference type="RefSeq" id="WP_142044782.1">
    <property type="nucleotide sequence ID" value="NZ_JBHTGS010000002.1"/>
</dbReference>
<dbReference type="InterPro" id="IPR051788">
    <property type="entry name" value="MFS_Transporter"/>
</dbReference>
<dbReference type="OrthoDB" id="62126at2"/>
<feature type="transmembrane region" description="Helical" evidence="7">
    <location>
        <begin position="277"/>
        <end position="295"/>
    </location>
</feature>
<dbReference type="GO" id="GO:0016020">
    <property type="term" value="C:membrane"/>
    <property type="evidence" value="ECO:0007669"/>
    <property type="project" value="TreeGrafter"/>
</dbReference>
<name>A0A543B3Q1_9ACTN</name>
<evidence type="ECO:0000256" key="3">
    <source>
        <dbReference type="ARBA" id="ARBA00022448"/>
    </source>
</evidence>
<reference evidence="8 9" key="1">
    <citation type="submission" date="2019-06" db="EMBL/GenBank/DDBJ databases">
        <title>Sequencing the genomes of 1000 actinobacteria strains.</title>
        <authorList>
            <person name="Klenk H.-P."/>
        </authorList>
    </citation>
    <scope>NUCLEOTIDE SEQUENCE [LARGE SCALE GENOMIC DNA]</scope>
    <source>
        <strain evidence="8 9">DSM 45928</strain>
    </source>
</reference>
<keyword evidence="3" id="KW-0813">Transport</keyword>
<dbReference type="GO" id="GO:0022857">
    <property type="term" value="F:transmembrane transporter activity"/>
    <property type="evidence" value="ECO:0007669"/>
    <property type="project" value="InterPro"/>
</dbReference>
<feature type="transmembrane region" description="Helical" evidence="7">
    <location>
        <begin position="301"/>
        <end position="321"/>
    </location>
</feature>
<organism evidence="8 9">
    <name type="scientific">Stackebrandtia endophytica</name>
    <dbReference type="NCBI Taxonomy" id="1496996"/>
    <lineage>
        <taxon>Bacteria</taxon>
        <taxon>Bacillati</taxon>
        <taxon>Actinomycetota</taxon>
        <taxon>Actinomycetes</taxon>
        <taxon>Glycomycetales</taxon>
        <taxon>Glycomycetaceae</taxon>
        <taxon>Stackebrandtia</taxon>
    </lineage>
</organism>
<evidence type="ECO:0000313" key="9">
    <source>
        <dbReference type="Proteomes" id="UP000317043"/>
    </source>
</evidence>
<comment type="caution">
    <text evidence="8">The sequence shown here is derived from an EMBL/GenBank/DDBJ whole genome shotgun (WGS) entry which is preliminary data.</text>
</comment>
<dbReference type="Pfam" id="PF07690">
    <property type="entry name" value="MFS_1"/>
    <property type="match status" value="1"/>
</dbReference>
<feature type="transmembrane region" description="Helical" evidence="7">
    <location>
        <begin position="86"/>
        <end position="104"/>
    </location>
</feature>
<dbReference type="InterPro" id="IPR011701">
    <property type="entry name" value="MFS"/>
</dbReference>
<dbReference type="SUPFAM" id="SSF103473">
    <property type="entry name" value="MFS general substrate transporter"/>
    <property type="match status" value="1"/>
</dbReference>
<dbReference type="InterPro" id="IPR036259">
    <property type="entry name" value="MFS_trans_sf"/>
</dbReference>
<comment type="subcellular location">
    <subcellularLocation>
        <location evidence="1">Endomembrane system</location>
        <topology evidence="1">Multi-pass membrane protein</topology>
    </subcellularLocation>
</comment>
<sequence>MSTHAVTESNPHEPTSFTRVAMLGMCMSFVAIGALQALYGPAVPSMQGRYDISSGQVGLALSIHFVGALLGVLCTPRLRPIGNRRFLVISLVTIVIGCLGFASAPSWTLALIAAFVAGVGFGWIDVGVNELFLEYYGTNATGKLNLLHGNFGAGAVLAPLLVGALPGGWYFLAFVVCGFMSLVVLATVKGVSGGPPKVSTAAVRWAAIGRMTALFMIFFVLHVGVESGVGGWETSHLVSLGWAAGPAAMATSVFWLAMTGVRFAISPIARFFSTQRILLTSLVVMVVGLLVAHWAPAAPLGYLLAGLGVGPLFPTGLVWLTEKLPGVPGVTSYVIAVSMIGGVLPSAVGASVEQWGPGAIPTALTVMAVGCLAVAVVIKVLPALKTPQAPATETAGVAEQTSS</sequence>
<feature type="transmembrane region" description="Helical" evidence="7">
    <location>
        <begin position="144"/>
        <end position="162"/>
    </location>
</feature>
<dbReference type="AlphaFoldDB" id="A0A543B3Q1"/>
<feature type="transmembrane region" description="Helical" evidence="7">
    <location>
        <begin position="243"/>
        <end position="265"/>
    </location>
</feature>
<evidence type="ECO:0000256" key="2">
    <source>
        <dbReference type="ARBA" id="ARBA00008335"/>
    </source>
</evidence>
<dbReference type="EMBL" id="VFOW01000001">
    <property type="protein sequence ID" value="TQL79461.1"/>
    <property type="molecule type" value="Genomic_DNA"/>
</dbReference>
<dbReference type="PANTHER" id="PTHR23514:SF3">
    <property type="entry name" value="BYPASS OF STOP CODON PROTEIN 6"/>
    <property type="match status" value="1"/>
</dbReference>
<proteinExistence type="inferred from homology"/>
<evidence type="ECO:0000256" key="5">
    <source>
        <dbReference type="ARBA" id="ARBA00022989"/>
    </source>
</evidence>
<evidence type="ECO:0000256" key="4">
    <source>
        <dbReference type="ARBA" id="ARBA00022692"/>
    </source>
</evidence>
<dbReference type="Proteomes" id="UP000317043">
    <property type="component" value="Unassembled WGS sequence"/>
</dbReference>
<protein>
    <submittedName>
        <fullName evidence="8">Fucose permease</fullName>
    </submittedName>
</protein>
<dbReference type="GO" id="GO:0012505">
    <property type="term" value="C:endomembrane system"/>
    <property type="evidence" value="ECO:0007669"/>
    <property type="project" value="UniProtKB-SubCell"/>
</dbReference>
<dbReference type="Gene3D" id="1.20.1250.20">
    <property type="entry name" value="MFS general substrate transporter like domains"/>
    <property type="match status" value="1"/>
</dbReference>
<feature type="transmembrane region" description="Helical" evidence="7">
    <location>
        <begin position="20"/>
        <end position="40"/>
    </location>
</feature>
<gene>
    <name evidence="8" type="ORF">FB566_5068</name>
</gene>
<feature type="transmembrane region" description="Helical" evidence="7">
    <location>
        <begin position="203"/>
        <end position="223"/>
    </location>
</feature>
<evidence type="ECO:0000313" key="8">
    <source>
        <dbReference type="EMBL" id="TQL79461.1"/>
    </source>
</evidence>
<dbReference type="PANTHER" id="PTHR23514">
    <property type="entry name" value="BYPASS OF STOP CODON PROTEIN 6"/>
    <property type="match status" value="1"/>
</dbReference>
<evidence type="ECO:0000256" key="1">
    <source>
        <dbReference type="ARBA" id="ARBA00004127"/>
    </source>
</evidence>
<evidence type="ECO:0000256" key="7">
    <source>
        <dbReference type="SAM" id="Phobius"/>
    </source>
</evidence>
<keyword evidence="9" id="KW-1185">Reference proteome</keyword>
<comment type="similarity">
    <text evidence="2">Belongs to the major facilitator superfamily.</text>
</comment>